<feature type="transmembrane region" description="Helical" evidence="6">
    <location>
        <begin position="214"/>
        <end position="231"/>
    </location>
</feature>
<evidence type="ECO:0000256" key="3">
    <source>
        <dbReference type="ARBA" id="ARBA00022692"/>
    </source>
</evidence>
<feature type="transmembrane region" description="Helical" evidence="6">
    <location>
        <begin position="405"/>
        <end position="426"/>
    </location>
</feature>
<sequence>MEKNKKMFIIYLLGVFVGAMDNGIVNPALSIIGDYFSISENWGIWSFTIFTLSYAITVPITGKLADDYGGKFVAFFGISLFIVGLVLSCITSNYIIFLLGRVLQGIGGGSLIPIANAEVAKMFDKNKQGKALGIVGCVYSVSMVLGPLVGGLIINYLSWKWIFLINIPILILMWVVLLKDVSFKQKVKVTVDIRGALFLSLATLFIMIGITNSYPIAFIIGFFFASIFLISESKHKNPIINVKLLKGKNYSLVLLLSFLAGFLYVIPLIVPLIGENLFVMEAGTSGFLLIPITLIGVVSTLLGGMIVDVIGPKKTLILGFIIVLLSSSLLYLIKGGIPLFIISTMLFGLGGGIVIGSPIKTLIIQLSPSKYSNASISLVTLFRSIGTTVGGAVSGYLLAKVSGGIEVLFITAITMCIFCLLVLLLIDDKNQYIKLKSGRAA</sequence>
<dbReference type="SUPFAM" id="SSF103473">
    <property type="entry name" value="MFS general substrate transporter"/>
    <property type="match status" value="1"/>
</dbReference>
<feature type="domain" description="Major facilitator superfamily (MFS) profile" evidence="7">
    <location>
        <begin position="7"/>
        <end position="430"/>
    </location>
</feature>
<feature type="transmembrane region" description="Helical" evidence="6">
    <location>
        <begin position="43"/>
        <end position="60"/>
    </location>
</feature>
<evidence type="ECO:0000256" key="6">
    <source>
        <dbReference type="SAM" id="Phobius"/>
    </source>
</evidence>
<dbReference type="PROSITE" id="PS50850">
    <property type="entry name" value="MFS"/>
    <property type="match status" value="1"/>
</dbReference>
<evidence type="ECO:0000259" key="7">
    <source>
        <dbReference type="PROSITE" id="PS50850"/>
    </source>
</evidence>
<feature type="transmembrane region" description="Helical" evidence="6">
    <location>
        <begin position="159"/>
        <end position="177"/>
    </location>
</feature>
<evidence type="ECO:0000256" key="1">
    <source>
        <dbReference type="ARBA" id="ARBA00004651"/>
    </source>
</evidence>
<dbReference type="RefSeq" id="WP_207975963.1">
    <property type="nucleotide sequence ID" value="NZ_JAGDEL010000003.1"/>
</dbReference>
<dbReference type="InterPro" id="IPR020846">
    <property type="entry name" value="MFS_dom"/>
</dbReference>
<dbReference type="PANTHER" id="PTHR23501">
    <property type="entry name" value="MAJOR FACILITATOR SUPERFAMILY"/>
    <property type="match status" value="1"/>
</dbReference>
<keyword evidence="2" id="KW-0813">Transport</keyword>
<organism evidence="8 9">
    <name type="scientific">Metabacillus bambusae</name>
    <dbReference type="NCBI Taxonomy" id="2795218"/>
    <lineage>
        <taxon>Bacteria</taxon>
        <taxon>Bacillati</taxon>
        <taxon>Bacillota</taxon>
        <taxon>Bacilli</taxon>
        <taxon>Bacillales</taxon>
        <taxon>Bacillaceae</taxon>
        <taxon>Metabacillus</taxon>
    </lineage>
</organism>
<dbReference type="Pfam" id="PF07690">
    <property type="entry name" value="MFS_1"/>
    <property type="match status" value="1"/>
</dbReference>
<feature type="transmembrane region" description="Helical" evidence="6">
    <location>
        <begin position="286"/>
        <end position="309"/>
    </location>
</feature>
<keyword evidence="5 6" id="KW-0472">Membrane</keyword>
<dbReference type="Gene3D" id="1.20.1250.20">
    <property type="entry name" value="MFS general substrate transporter like domains"/>
    <property type="match status" value="2"/>
</dbReference>
<dbReference type="InterPro" id="IPR036259">
    <property type="entry name" value="MFS_trans_sf"/>
</dbReference>
<gene>
    <name evidence="8" type="ORF">I7822_05780</name>
</gene>
<dbReference type="InterPro" id="IPR011701">
    <property type="entry name" value="MFS"/>
</dbReference>
<dbReference type="EMBL" id="JAGDEL010000003">
    <property type="protein sequence ID" value="MBO1511188.1"/>
    <property type="molecule type" value="Genomic_DNA"/>
</dbReference>
<feature type="transmembrane region" description="Helical" evidence="6">
    <location>
        <begin position="252"/>
        <end position="274"/>
    </location>
</feature>
<accession>A0ABS3MYW4</accession>
<keyword evidence="9" id="KW-1185">Reference proteome</keyword>
<feature type="transmembrane region" description="Helical" evidence="6">
    <location>
        <begin position="339"/>
        <end position="359"/>
    </location>
</feature>
<evidence type="ECO:0000256" key="2">
    <source>
        <dbReference type="ARBA" id="ARBA00022448"/>
    </source>
</evidence>
<name>A0ABS3MYW4_9BACI</name>
<feature type="transmembrane region" description="Helical" evidence="6">
    <location>
        <begin position="72"/>
        <end position="96"/>
    </location>
</feature>
<evidence type="ECO:0000313" key="9">
    <source>
        <dbReference type="Proteomes" id="UP000663981"/>
    </source>
</evidence>
<comment type="subcellular location">
    <subcellularLocation>
        <location evidence="1">Cell membrane</location>
        <topology evidence="1">Multi-pass membrane protein</topology>
    </subcellularLocation>
</comment>
<feature type="transmembrane region" description="Helical" evidence="6">
    <location>
        <begin position="131"/>
        <end position="153"/>
    </location>
</feature>
<reference evidence="8 9" key="1">
    <citation type="submission" date="2021-03" db="EMBL/GenBank/DDBJ databases">
        <title>Whole genome sequence of Metabacillus bambusae BG109.</title>
        <authorList>
            <person name="Jeong J.W."/>
        </authorList>
    </citation>
    <scope>NUCLEOTIDE SEQUENCE [LARGE SCALE GENOMIC DNA]</scope>
    <source>
        <strain evidence="8 9">BG109</strain>
    </source>
</reference>
<feature type="transmembrane region" description="Helical" evidence="6">
    <location>
        <begin position="102"/>
        <end position="119"/>
    </location>
</feature>
<evidence type="ECO:0000256" key="4">
    <source>
        <dbReference type="ARBA" id="ARBA00022989"/>
    </source>
</evidence>
<comment type="caution">
    <text evidence="8">The sequence shown here is derived from an EMBL/GenBank/DDBJ whole genome shotgun (WGS) entry which is preliminary data.</text>
</comment>
<keyword evidence="3 6" id="KW-0812">Transmembrane</keyword>
<evidence type="ECO:0000256" key="5">
    <source>
        <dbReference type="ARBA" id="ARBA00023136"/>
    </source>
</evidence>
<protein>
    <submittedName>
        <fullName evidence="8">MFS transporter</fullName>
    </submittedName>
</protein>
<dbReference type="PANTHER" id="PTHR23501:SF190">
    <property type="entry name" value="MAJOR FACILITATOR SUPERFAMILY MFS_1"/>
    <property type="match status" value="1"/>
</dbReference>
<proteinExistence type="predicted"/>
<feature type="transmembrane region" description="Helical" evidence="6">
    <location>
        <begin position="380"/>
        <end position="399"/>
    </location>
</feature>
<feature type="transmembrane region" description="Helical" evidence="6">
    <location>
        <begin position="189"/>
        <end position="208"/>
    </location>
</feature>
<keyword evidence="4 6" id="KW-1133">Transmembrane helix</keyword>
<evidence type="ECO:0000313" key="8">
    <source>
        <dbReference type="EMBL" id="MBO1511188.1"/>
    </source>
</evidence>
<dbReference type="CDD" id="cd17321">
    <property type="entry name" value="MFS_MMR_MDR_like"/>
    <property type="match status" value="1"/>
</dbReference>
<dbReference type="Proteomes" id="UP000663981">
    <property type="component" value="Unassembled WGS sequence"/>
</dbReference>
<feature type="transmembrane region" description="Helical" evidence="6">
    <location>
        <begin position="316"/>
        <end position="333"/>
    </location>
</feature>
<dbReference type="PRINTS" id="PR01036">
    <property type="entry name" value="TCRTETB"/>
</dbReference>